<evidence type="ECO:0000313" key="2">
    <source>
        <dbReference type="Proteomes" id="UP001489719"/>
    </source>
</evidence>
<keyword evidence="2" id="KW-1185">Reference proteome</keyword>
<protein>
    <submittedName>
        <fullName evidence="1">RF-1 domain-containing protein</fullName>
    </submittedName>
</protein>
<proteinExistence type="predicted"/>
<dbReference type="Proteomes" id="UP001489719">
    <property type="component" value="Unassembled WGS sequence"/>
</dbReference>
<evidence type="ECO:0000313" key="1">
    <source>
        <dbReference type="EMBL" id="KAK9324557.1"/>
    </source>
</evidence>
<accession>A0ACC3TTT2</accession>
<dbReference type="EMBL" id="MU970048">
    <property type="protein sequence ID" value="KAK9324557.1"/>
    <property type="molecule type" value="Genomic_DNA"/>
</dbReference>
<comment type="caution">
    <text evidence="1">The sequence shown here is derived from an EMBL/GenBank/DDBJ whole genome shotgun (WGS) entry which is preliminary data.</text>
</comment>
<reference evidence="2" key="1">
    <citation type="journal article" date="2024" name="Front. Bioeng. Biotechnol.">
        <title>Genome-scale model development and genomic sequencing of the oleaginous clade Lipomyces.</title>
        <authorList>
            <person name="Czajka J.J."/>
            <person name="Han Y."/>
            <person name="Kim J."/>
            <person name="Mondo S.J."/>
            <person name="Hofstad B.A."/>
            <person name="Robles A."/>
            <person name="Haridas S."/>
            <person name="Riley R."/>
            <person name="LaButti K."/>
            <person name="Pangilinan J."/>
            <person name="Andreopoulos W."/>
            <person name="Lipzen A."/>
            <person name="Yan J."/>
            <person name="Wang M."/>
            <person name="Ng V."/>
            <person name="Grigoriev I.V."/>
            <person name="Spatafora J.W."/>
            <person name="Magnuson J.K."/>
            <person name="Baker S.E."/>
            <person name="Pomraning K.R."/>
        </authorList>
    </citation>
    <scope>NUCLEOTIDE SEQUENCE [LARGE SCALE GENOMIC DNA]</scope>
    <source>
        <strain evidence="2">CBS 10300</strain>
    </source>
</reference>
<sequence>MISKIMRQVVYSFEAKSLLFALARASRGSMLHNGHSYSGLTAIVRDHTATFCSATPRCKNIALPPRPTIPEDEIEEVFIKGGGKGGQKINKTNSKVQLRHIPTGLVVSSQATRSREQNRKLARRELAEELEYLRDPENSRRAQKIKQLRQKKAQQRKKAVRRDRERQDSLNGELNEPLDEPYGEVEVLQEDTVGQYEHIAAGAREQVSVGPDSTVARSASPEDFEHLVELGENHQKLRKSNK</sequence>
<name>A0ACC3TTT2_9ASCO</name>
<gene>
    <name evidence="1" type="ORF">V1517DRAFT_43140</name>
</gene>
<organism evidence="1 2">
    <name type="scientific">Lipomyces orientalis</name>
    <dbReference type="NCBI Taxonomy" id="1233043"/>
    <lineage>
        <taxon>Eukaryota</taxon>
        <taxon>Fungi</taxon>
        <taxon>Dikarya</taxon>
        <taxon>Ascomycota</taxon>
        <taxon>Saccharomycotina</taxon>
        <taxon>Lipomycetes</taxon>
        <taxon>Lipomycetales</taxon>
        <taxon>Lipomycetaceae</taxon>
        <taxon>Lipomyces</taxon>
    </lineage>
</organism>